<reference evidence="1" key="1">
    <citation type="journal article" date="2014" name="Front. Microbiol.">
        <title>High frequency of phylogenetically diverse reductive dehalogenase-homologous genes in deep subseafloor sedimentary metagenomes.</title>
        <authorList>
            <person name="Kawai M."/>
            <person name="Futagami T."/>
            <person name="Toyoda A."/>
            <person name="Takaki Y."/>
            <person name="Nishi S."/>
            <person name="Hori S."/>
            <person name="Arai W."/>
            <person name="Tsubouchi T."/>
            <person name="Morono Y."/>
            <person name="Uchiyama I."/>
            <person name="Ito T."/>
            <person name="Fujiyama A."/>
            <person name="Inagaki F."/>
            <person name="Takami H."/>
        </authorList>
    </citation>
    <scope>NUCLEOTIDE SEQUENCE</scope>
    <source>
        <strain evidence="1">Expedition CK06-06</strain>
    </source>
</reference>
<dbReference type="EMBL" id="BARV01024879">
    <property type="protein sequence ID" value="GAI38142.1"/>
    <property type="molecule type" value="Genomic_DNA"/>
</dbReference>
<comment type="caution">
    <text evidence="1">The sequence shown here is derived from an EMBL/GenBank/DDBJ whole genome shotgun (WGS) entry which is preliminary data.</text>
</comment>
<organism evidence="1">
    <name type="scientific">marine sediment metagenome</name>
    <dbReference type="NCBI Taxonomy" id="412755"/>
    <lineage>
        <taxon>unclassified sequences</taxon>
        <taxon>metagenomes</taxon>
        <taxon>ecological metagenomes</taxon>
    </lineage>
</organism>
<sequence>FYYGSYKQALRGDFRGVKLSLRVNGQVSSVLMS</sequence>
<name>X1N296_9ZZZZ</name>
<dbReference type="AlphaFoldDB" id="X1N296"/>
<feature type="non-terminal residue" evidence="1">
    <location>
        <position position="1"/>
    </location>
</feature>
<evidence type="ECO:0000313" key="1">
    <source>
        <dbReference type="EMBL" id="GAI38142.1"/>
    </source>
</evidence>
<proteinExistence type="predicted"/>
<accession>X1N296</accession>
<gene>
    <name evidence="1" type="ORF">S06H3_40515</name>
</gene>
<protein>
    <submittedName>
        <fullName evidence="1">Uncharacterized protein</fullName>
    </submittedName>
</protein>